<evidence type="ECO:0000313" key="2">
    <source>
        <dbReference type="EMBL" id="AQK50062.1"/>
    </source>
</evidence>
<protein>
    <submittedName>
        <fullName evidence="2">Glutamyl-tRNA reductase-binding protein chloroplastic</fullName>
    </submittedName>
</protein>
<reference evidence="2" key="1">
    <citation type="submission" date="2015-12" db="EMBL/GenBank/DDBJ databases">
        <title>Update maize B73 reference genome by single molecule sequencing technologies.</title>
        <authorList>
            <consortium name="Maize Genome Sequencing Project"/>
            <person name="Ware D."/>
        </authorList>
    </citation>
    <scope>NUCLEOTIDE SEQUENCE</scope>
    <source>
        <tissue evidence="2">Seedling</tissue>
    </source>
</reference>
<organism evidence="2">
    <name type="scientific">Zea mays</name>
    <name type="common">Maize</name>
    <dbReference type="NCBI Taxonomy" id="4577"/>
    <lineage>
        <taxon>Eukaryota</taxon>
        <taxon>Viridiplantae</taxon>
        <taxon>Streptophyta</taxon>
        <taxon>Embryophyta</taxon>
        <taxon>Tracheophyta</taxon>
        <taxon>Spermatophyta</taxon>
        <taxon>Magnoliopsida</taxon>
        <taxon>Liliopsida</taxon>
        <taxon>Poales</taxon>
        <taxon>Poaceae</taxon>
        <taxon>PACMAD clade</taxon>
        <taxon>Panicoideae</taxon>
        <taxon>Andropogonodae</taxon>
        <taxon>Andropogoneae</taxon>
        <taxon>Tripsacinae</taxon>
        <taxon>Zea</taxon>
    </lineage>
</organism>
<accession>A0A1D6PTV8</accession>
<sequence>CDSETRGSGGGSRGVSGRSVTSVRGAGATVGGGGSADCRGACRVRDSLHGGPRRLASRRRRALRRGFCRCTRALPVCRSGRRARCAGQLPRRGGYNPVLRQCQARERFSFPFHLLIWRSVLC</sequence>
<proteinExistence type="predicted"/>
<name>A0A1D6PTV8_MAIZE</name>
<gene>
    <name evidence="2" type="ORF">ZEAMMB73_Zm00001d049343</name>
</gene>
<feature type="non-terminal residue" evidence="2">
    <location>
        <position position="1"/>
    </location>
</feature>
<dbReference type="EMBL" id="CM000780">
    <property type="protein sequence ID" value="AQK50062.1"/>
    <property type="molecule type" value="Genomic_DNA"/>
</dbReference>
<dbReference type="AlphaFoldDB" id="A0A1D6PTV8"/>
<feature type="region of interest" description="Disordered" evidence="1">
    <location>
        <begin position="1"/>
        <end position="36"/>
    </location>
</feature>
<feature type="compositionally biased region" description="Low complexity" evidence="1">
    <location>
        <begin position="15"/>
        <end position="27"/>
    </location>
</feature>
<evidence type="ECO:0000256" key="1">
    <source>
        <dbReference type="SAM" id="MobiDB-lite"/>
    </source>
</evidence>